<reference evidence="1 2" key="1">
    <citation type="submission" date="2018-05" db="EMBL/GenBank/DDBJ databases">
        <title>Draft genome of Methanospirillum lacunae Ki8-1.</title>
        <authorList>
            <person name="Dueholm M.S."/>
            <person name="Nielsen P.H."/>
            <person name="Bakmann L.F."/>
            <person name="Otzen D.E."/>
        </authorList>
    </citation>
    <scope>NUCLEOTIDE SEQUENCE [LARGE SCALE GENOMIC DNA]</scope>
    <source>
        <strain evidence="1 2">Ki8-1</strain>
    </source>
</reference>
<name>A0A2V2N7Q0_9EURY</name>
<dbReference type="AlphaFoldDB" id="A0A2V2N7Q0"/>
<evidence type="ECO:0000313" key="2">
    <source>
        <dbReference type="Proteomes" id="UP000245657"/>
    </source>
</evidence>
<protein>
    <submittedName>
        <fullName evidence="1">Uncharacterized protein</fullName>
    </submittedName>
</protein>
<sequence length="61" mass="7058">MNRINESLKPSNPIVCEPLMTDSIPVQHTNEKRGTAIYNEIKGESRKSLIYPIRNTWLVNF</sequence>
<accession>A0A2V2N7Q0</accession>
<gene>
    <name evidence="1" type="ORF">DK846_00760</name>
</gene>
<evidence type="ECO:0000313" key="1">
    <source>
        <dbReference type="EMBL" id="PWR73736.1"/>
    </source>
</evidence>
<comment type="caution">
    <text evidence="1">The sequence shown here is derived from an EMBL/GenBank/DDBJ whole genome shotgun (WGS) entry which is preliminary data.</text>
</comment>
<proteinExistence type="predicted"/>
<keyword evidence="2" id="KW-1185">Reference proteome</keyword>
<dbReference type="Proteomes" id="UP000245657">
    <property type="component" value="Unassembled WGS sequence"/>
</dbReference>
<dbReference type="EMBL" id="QGMY01000002">
    <property type="protein sequence ID" value="PWR73736.1"/>
    <property type="molecule type" value="Genomic_DNA"/>
</dbReference>
<organism evidence="1 2">
    <name type="scientific">Methanospirillum lacunae</name>
    <dbReference type="NCBI Taxonomy" id="668570"/>
    <lineage>
        <taxon>Archaea</taxon>
        <taxon>Methanobacteriati</taxon>
        <taxon>Methanobacteriota</taxon>
        <taxon>Stenosarchaea group</taxon>
        <taxon>Methanomicrobia</taxon>
        <taxon>Methanomicrobiales</taxon>
        <taxon>Methanospirillaceae</taxon>
        <taxon>Methanospirillum</taxon>
    </lineage>
</organism>